<reference evidence="2" key="1">
    <citation type="submission" date="2019-11" db="EMBL/GenBank/DDBJ databases">
        <authorList>
            <person name="Feng L."/>
        </authorList>
    </citation>
    <scope>NUCLEOTIDE SEQUENCE</scope>
    <source>
        <strain evidence="2">EMassiliensisLFYP7</strain>
    </source>
</reference>
<dbReference type="RefSeq" id="WP_044180874.1">
    <property type="nucleotide sequence ID" value="NZ_CACRTZ010000029.1"/>
</dbReference>
<sequence length="151" mass="16993">MSYKGKVFLFWGVMDLLTLGSYLFFSLMRGEVPFWSDITHFYAGLEQHEAGGGYAILLQGLFFIHLALLLSLPVSAWAFLAHKKMSVLWLALQETMRIFSLTCSLALFPLILHFVSSGPMVNLALFLISETLKVASLLSTKRKREEGEKVS</sequence>
<proteinExistence type="predicted"/>
<keyword evidence="1" id="KW-0472">Membrane</keyword>
<protein>
    <submittedName>
        <fullName evidence="2">Uncharacterized protein</fullName>
    </submittedName>
</protein>
<organism evidence="2">
    <name type="scientific">Phytobacter massiliensis</name>
    <dbReference type="NCBI Taxonomy" id="1485952"/>
    <lineage>
        <taxon>Bacteria</taxon>
        <taxon>Pseudomonadati</taxon>
        <taxon>Pseudomonadota</taxon>
        <taxon>Gammaproteobacteria</taxon>
        <taxon>Enterobacterales</taxon>
        <taxon>Enterobacteriaceae</taxon>
        <taxon>Phytobacter</taxon>
    </lineage>
</organism>
<keyword evidence="1" id="KW-1133">Transmembrane helix</keyword>
<name>A0A6N3FMQ0_9ENTR</name>
<dbReference type="EMBL" id="CACRTZ010000029">
    <property type="protein sequence ID" value="VYU52823.1"/>
    <property type="molecule type" value="Genomic_DNA"/>
</dbReference>
<keyword evidence="1" id="KW-0812">Transmembrane</keyword>
<feature type="transmembrane region" description="Helical" evidence="1">
    <location>
        <begin position="98"/>
        <end position="115"/>
    </location>
</feature>
<evidence type="ECO:0000313" key="2">
    <source>
        <dbReference type="EMBL" id="VYU52823.1"/>
    </source>
</evidence>
<gene>
    <name evidence="2" type="ORF">EMLFYP7_02715</name>
</gene>
<dbReference type="AlphaFoldDB" id="A0A6N3FMQ0"/>
<accession>A0A6N3FMQ0</accession>
<evidence type="ECO:0000256" key="1">
    <source>
        <dbReference type="SAM" id="Phobius"/>
    </source>
</evidence>
<feature type="transmembrane region" description="Helical" evidence="1">
    <location>
        <begin position="7"/>
        <end position="25"/>
    </location>
</feature>
<feature type="transmembrane region" description="Helical" evidence="1">
    <location>
        <begin position="54"/>
        <end position="77"/>
    </location>
</feature>